<dbReference type="PANTHER" id="PTHR42852:SF6">
    <property type="entry name" value="THIOL:DISULFIDE INTERCHANGE PROTEIN DSBE"/>
    <property type="match status" value="1"/>
</dbReference>
<dbReference type="OrthoDB" id="9811352at2"/>
<dbReference type="PROSITE" id="PS51352">
    <property type="entry name" value="THIOREDOXIN_2"/>
    <property type="match status" value="1"/>
</dbReference>
<dbReference type="InterPro" id="IPR013740">
    <property type="entry name" value="Redoxin"/>
</dbReference>
<dbReference type="GO" id="GO:0015036">
    <property type="term" value="F:disulfide oxidoreductase activity"/>
    <property type="evidence" value="ECO:0007669"/>
    <property type="project" value="UniProtKB-ARBA"/>
</dbReference>
<evidence type="ECO:0000313" key="10">
    <source>
        <dbReference type="Proteomes" id="UP000091897"/>
    </source>
</evidence>
<keyword evidence="4" id="KW-1015">Disulfide bond</keyword>
<dbReference type="Proteomes" id="UP000092213">
    <property type="component" value="Chromosome"/>
</dbReference>
<feature type="domain" description="Thioredoxin" evidence="7">
    <location>
        <begin position="31"/>
        <end position="172"/>
    </location>
</feature>
<proteinExistence type="predicted"/>
<accession>A0A193FN90</accession>
<dbReference type="PANTHER" id="PTHR42852">
    <property type="entry name" value="THIOL:DISULFIDE INTERCHANGE PROTEIN DSBE"/>
    <property type="match status" value="1"/>
</dbReference>
<dbReference type="PROSITE" id="PS00194">
    <property type="entry name" value="THIOREDOXIN_1"/>
    <property type="match status" value="1"/>
</dbReference>
<evidence type="ECO:0000256" key="1">
    <source>
        <dbReference type="ARBA" id="ARBA00004418"/>
    </source>
</evidence>
<evidence type="ECO:0000313" key="9">
    <source>
        <dbReference type="EMBL" id="ANN73871.1"/>
    </source>
</evidence>
<organism evidence="9 11">
    <name type="scientific">Bordetella bronchialis</name>
    <dbReference type="NCBI Taxonomy" id="463025"/>
    <lineage>
        <taxon>Bacteria</taxon>
        <taxon>Pseudomonadati</taxon>
        <taxon>Pseudomonadota</taxon>
        <taxon>Betaproteobacteria</taxon>
        <taxon>Burkholderiales</taxon>
        <taxon>Alcaligenaceae</taxon>
        <taxon>Bordetella</taxon>
    </lineage>
</organism>
<dbReference type="InterPro" id="IPR036249">
    <property type="entry name" value="Thioredoxin-like_sf"/>
</dbReference>
<name>A0A193FN90_9BORD</name>
<evidence type="ECO:0000259" key="7">
    <source>
        <dbReference type="PROSITE" id="PS51352"/>
    </source>
</evidence>
<evidence type="ECO:0000256" key="6">
    <source>
        <dbReference type="SAM" id="SignalP"/>
    </source>
</evidence>
<dbReference type="KEGG" id="bbro:BAU06_22650"/>
<dbReference type="GO" id="GO:0042597">
    <property type="term" value="C:periplasmic space"/>
    <property type="evidence" value="ECO:0007669"/>
    <property type="project" value="UniProtKB-SubCell"/>
</dbReference>
<dbReference type="GO" id="GO:0017004">
    <property type="term" value="P:cytochrome complex assembly"/>
    <property type="evidence" value="ECO:0007669"/>
    <property type="project" value="UniProtKB-KW"/>
</dbReference>
<evidence type="ECO:0000313" key="11">
    <source>
        <dbReference type="Proteomes" id="UP000092213"/>
    </source>
</evidence>
<dbReference type="InterPro" id="IPR017937">
    <property type="entry name" value="Thioredoxin_CS"/>
</dbReference>
<keyword evidence="10" id="KW-1185">Reference proteome</keyword>
<keyword evidence="2" id="KW-0201">Cytochrome c-type biogenesis</keyword>
<evidence type="ECO:0000256" key="2">
    <source>
        <dbReference type="ARBA" id="ARBA00022748"/>
    </source>
</evidence>
<reference evidence="10 11" key="1">
    <citation type="submission" date="2016-06" db="EMBL/GenBank/DDBJ databases">
        <title>Complete genome sequences of Bordetella bronchialis and Bordetella flabilis.</title>
        <authorList>
            <person name="LiPuma J.J."/>
            <person name="Spilker T."/>
        </authorList>
    </citation>
    <scope>NUCLEOTIDE SEQUENCE [LARGE SCALE GENOMIC DNA]</scope>
    <source>
        <strain evidence="9 11">AU17976</strain>
        <strain evidence="8 10">AU3182</strain>
    </source>
</reference>
<gene>
    <name evidence="8" type="ORF">BAU06_22650</name>
    <name evidence="9" type="ORF">BAU08_23195</name>
</gene>
<dbReference type="EMBL" id="CP016170">
    <property type="protein sequence ID" value="ANN68728.1"/>
    <property type="molecule type" value="Genomic_DNA"/>
</dbReference>
<dbReference type="PROSITE" id="PS51318">
    <property type="entry name" value="TAT"/>
    <property type="match status" value="1"/>
</dbReference>
<protein>
    <submittedName>
        <fullName evidence="9">Thioredoxin</fullName>
    </submittedName>
</protein>
<dbReference type="Pfam" id="PF08534">
    <property type="entry name" value="Redoxin"/>
    <property type="match status" value="1"/>
</dbReference>
<dbReference type="CDD" id="cd02966">
    <property type="entry name" value="TlpA_like_family"/>
    <property type="match status" value="1"/>
</dbReference>
<dbReference type="Gene3D" id="3.40.30.10">
    <property type="entry name" value="Glutaredoxin"/>
    <property type="match status" value="1"/>
</dbReference>
<feature type="chain" id="PRO_5008258249" evidence="6">
    <location>
        <begin position="20"/>
        <end position="172"/>
    </location>
</feature>
<evidence type="ECO:0000256" key="4">
    <source>
        <dbReference type="ARBA" id="ARBA00023157"/>
    </source>
</evidence>
<sequence length="172" mass="17704">MKRRTVLRSLAALGGLAAAQSGLVRGAAAADTAGSAAGLLAQSFPDTQGKPQPLSQWKGKPMLVNFWATWCPPCVKEMPELDALHKQHPGVQFLGLAIDTSANVGKFMAKVPVSYPVLIAGPGSIDLMRKLGNAPGGLPFTVLLGADGAIKQQILGPVDVGALEKTLTALAA</sequence>
<dbReference type="InterPro" id="IPR050553">
    <property type="entry name" value="Thioredoxin_ResA/DsbE_sf"/>
</dbReference>
<evidence type="ECO:0000256" key="5">
    <source>
        <dbReference type="ARBA" id="ARBA00023284"/>
    </source>
</evidence>
<dbReference type="InterPro" id="IPR006311">
    <property type="entry name" value="TAT_signal"/>
</dbReference>
<feature type="signal peptide" evidence="6">
    <location>
        <begin position="1"/>
        <end position="19"/>
    </location>
</feature>
<evidence type="ECO:0000256" key="3">
    <source>
        <dbReference type="ARBA" id="ARBA00022764"/>
    </source>
</evidence>
<dbReference type="SUPFAM" id="SSF52833">
    <property type="entry name" value="Thioredoxin-like"/>
    <property type="match status" value="1"/>
</dbReference>
<dbReference type="InterPro" id="IPR013766">
    <property type="entry name" value="Thioredoxin_domain"/>
</dbReference>
<keyword evidence="6" id="KW-0732">Signal</keyword>
<dbReference type="Proteomes" id="UP000091897">
    <property type="component" value="Chromosome"/>
</dbReference>
<keyword evidence="3" id="KW-0574">Periplasm</keyword>
<dbReference type="STRING" id="463025.BAU08_23195"/>
<dbReference type="EMBL" id="CP016171">
    <property type="protein sequence ID" value="ANN73871.1"/>
    <property type="molecule type" value="Genomic_DNA"/>
</dbReference>
<dbReference type="RefSeq" id="WP_066355906.1">
    <property type="nucleotide sequence ID" value="NZ_CBCSFJ010000004.1"/>
</dbReference>
<keyword evidence="5" id="KW-0676">Redox-active center</keyword>
<dbReference type="AlphaFoldDB" id="A0A193FN90"/>
<comment type="subcellular location">
    <subcellularLocation>
        <location evidence="1">Periplasm</location>
    </subcellularLocation>
</comment>
<evidence type="ECO:0000313" key="8">
    <source>
        <dbReference type="EMBL" id="ANN68728.1"/>
    </source>
</evidence>